<name>A0A067DNV9_CITSI</name>
<feature type="non-terminal residue" evidence="1">
    <location>
        <position position="1"/>
    </location>
</feature>
<protein>
    <submittedName>
        <fullName evidence="1">Uncharacterized protein</fullName>
    </submittedName>
</protein>
<evidence type="ECO:0000313" key="2">
    <source>
        <dbReference type="Proteomes" id="UP000027120"/>
    </source>
</evidence>
<dbReference type="EMBL" id="KK785295">
    <property type="protein sequence ID" value="KDO44568.1"/>
    <property type="molecule type" value="Genomic_DNA"/>
</dbReference>
<sequence>LDSTVYASMGVQLQPHHPHHGLTMPPQSHEVLLRYSSSSTSLIFRYNFISLLV</sequence>
<gene>
    <name evidence="1" type="ORF">CISIN_1g0107631mg</name>
</gene>
<dbReference type="Proteomes" id="UP000027120">
    <property type="component" value="Unassembled WGS sequence"/>
</dbReference>
<reference evidence="1 2" key="1">
    <citation type="submission" date="2014-04" db="EMBL/GenBank/DDBJ databases">
        <authorList>
            <consortium name="International Citrus Genome Consortium"/>
            <person name="Gmitter F."/>
            <person name="Chen C."/>
            <person name="Farmerie W."/>
            <person name="Harkins T."/>
            <person name="Desany B."/>
            <person name="Mohiuddin M."/>
            <person name="Kodira C."/>
            <person name="Borodovsky M."/>
            <person name="Lomsadze A."/>
            <person name="Burns P."/>
            <person name="Jenkins J."/>
            <person name="Prochnik S."/>
            <person name="Shu S."/>
            <person name="Chapman J."/>
            <person name="Pitluck S."/>
            <person name="Schmutz J."/>
            <person name="Rokhsar D."/>
        </authorList>
    </citation>
    <scope>NUCLEOTIDE SEQUENCE</scope>
</reference>
<accession>A0A067DNV9</accession>
<organism evidence="1 2">
    <name type="scientific">Citrus sinensis</name>
    <name type="common">Sweet orange</name>
    <name type="synonym">Citrus aurantium var. sinensis</name>
    <dbReference type="NCBI Taxonomy" id="2711"/>
    <lineage>
        <taxon>Eukaryota</taxon>
        <taxon>Viridiplantae</taxon>
        <taxon>Streptophyta</taxon>
        <taxon>Embryophyta</taxon>
        <taxon>Tracheophyta</taxon>
        <taxon>Spermatophyta</taxon>
        <taxon>Magnoliopsida</taxon>
        <taxon>eudicotyledons</taxon>
        <taxon>Gunneridae</taxon>
        <taxon>Pentapetalae</taxon>
        <taxon>rosids</taxon>
        <taxon>malvids</taxon>
        <taxon>Sapindales</taxon>
        <taxon>Rutaceae</taxon>
        <taxon>Aurantioideae</taxon>
        <taxon>Citrus</taxon>
    </lineage>
</organism>
<dbReference type="AlphaFoldDB" id="A0A067DNV9"/>
<proteinExistence type="predicted"/>
<evidence type="ECO:0000313" key="1">
    <source>
        <dbReference type="EMBL" id="KDO44568.1"/>
    </source>
</evidence>
<keyword evidence="2" id="KW-1185">Reference proteome</keyword>